<feature type="domain" description="Carbohydrate kinase FGGY C-terminal" evidence="13">
    <location>
        <begin position="260"/>
        <end position="448"/>
    </location>
</feature>
<dbReference type="InterPro" id="IPR018484">
    <property type="entry name" value="FGGY_N"/>
</dbReference>
<dbReference type="Gene3D" id="3.30.420.40">
    <property type="match status" value="2"/>
</dbReference>
<feature type="domain" description="Carbohydrate kinase FGGY N-terminal" evidence="12">
    <location>
        <begin position="4"/>
        <end position="250"/>
    </location>
</feature>
<reference evidence="14 15" key="1">
    <citation type="submission" date="2019-01" db="EMBL/GenBank/DDBJ databases">
        <title>Ktedonosporobacter rubrisoli SCAWS-G2.</title>
        <authorList>
            <person name="Huang Y."/>
            <person name="Yan B."/>
        </authorList>
    </citation>
    <scope>NUCLEOTIDE SEQUENCE [LARGE SCALE GENOMIC DNA]</scope>
    <source>
        <strain evidence="14 15">SCAWS-G2</strain>
    </source>
</reference>
<feature type="binding site" evidence="10">
    <location>
        <position position="134"/>
    </location>
    <ligand>
        <name>glycerol</name>
        <dbReference type="ChEBI" id="CHEBI:17754"/>
    </ligand>
</feature>
<keyword evidence="7 10" id="KW-0067">ATP-binding</keyword>
<feature type="binding site" evidence="10">
    <location>
        <position position="265"/>
    </location>
    <ligand>
        <name>ADP</name>
        <dbReference type="ChEBI" id="CHEBI:456216"/>
    </ligand>
</feature>
<evidence type="ECO:0000256" key="3">
    <source>
        <dbReference type="ARBA" id="ARBA00022679"/>
    </source>
</evidence>
<keyword evidence="5 10" id="KW-0418">Kinase</keyword>
<dbReference type="GO" id="GO:0006072">
    <property type="term" value="P:glycerol-3-phosphate metabolic process"/>
    <property type="evidence" value="ECO:0007669"/>
    <property type="project" value="InterPro"/>
</dbReference>
<evidence type="ECO:0000256" key="10">
    <source>
        <dbReference type="HAMAP-Rule" id="MF_00186"/>
    </source>
</evidence>
<evidence type="ECO:0000313" key="14">
    <source>
        <dbReference type="EMBL" id="QBD77751.1"/>
    </source>
</evidence>
<dbReference type="FunFam" id="3.30.420.40:FF:000007">
    <property type="entry name" value="Glycerol kinase"/>
    <property type="match status" value="1"/>
</dbReference>
<keyword evidence="4 10" id="KW-0547">Nucleotide-binding</keyword>
<dbReference type="Pfam" id="PF02782">
    <property type="entry name" value="FGGY_C"/>
    <property type="match status" value="1"/>
</dbReference>
<feature type="binding site" evidence="10">
    <location>
        <position position="83"/>
    </location>
    <ligand>
        <name>glycerol</name>
        <dbReference type="ChEBI" id="CHEBI:17754"/>
    </ligand>
</feature>
<feature type="binding site" evidence="10">
    <location>
        <position position="409"/>
    </location>
    <ligand>
        <name>ADP</name>
        <dbReference type="ChEBI" id="CHEBI:456216"/>
    </ligand>
</feature>
<evidence type="ECO:0000313" key="15">
    <source>
        <dbReference type="Proteomes" id="UP000290365"/>
    </source>
</evidence>
<evidence type="ECO:0000256" key="11">
    <source>
        <dbReference type="RuleBase" id="RU003733"/>
    </source>
</evidence>
<dbReference type="PANTHER" id="PTHR10196">
    <property type="entry name" value="SUGAR KINASE"/>
    <property type="match status" value="1"/>
</dbReference>
<feature type="binding site" evidence="10">
    <location>
        <position position="308"/>
    </location>
    <ligand>
        <name>ADP</name>
        <dbReference type="ChEBI" id="CHEBI:456216"/>
    </ligand>
</feature>
<dbReference type="PIRSF" id="PIRSF000538">
    <property type="entry name" value="GlpK"/>
    <property type="match status" value="1"/>
</dbReference>
<dbReference type="InterPro" id="IPR043129">
    <property type="entry name" value="ATPase_NBD"/>
</dbReference>
<feature type="binding site" evidence="10">
    <location>
        <position position="265"/>
    </location>
    <ligand>
        <name>ATP</name>
        <dbReference type="ChEBI" id="CHEBI:30616"/>
    </ligand>
</feature>
<feature type="binding site" evidence="10">
    <location>
        <position position="312"/>
    </location>
    <ligand>
        <name>ATP</name>
        <dbReference type="ChEBI" id="CHEBI:30616"/>
    </ligand>
</feature>
<feature type="binding site" evidence="10">
    <location>
        <position position="16"/>
    </location>
    <ligand>
        <name>ADP</name>
        <dbReference type="ChEBI" id="CHEBI:456216"/>
    </ligand>
</feature>
<evidence type="ECO:0000256" key="1">
    <source>
        <dbReference type="ARBA" id="ARBA00005190"/>
    </source>
</evidence>
<feature type="binding site" evidence="10">
    <location>
        <position position="244"/>
    </location>
    <ligand>
        <name>glycerol</name>
        <dbReference type="ChEBI" id="CHEBI:17754"/>
    </ligand>
</feature>
<sequence>MARYVLALDQGTTSSRAILFNHAGEIASVAQQEFPQIYPAPGLVEHDPEAIWSSQLLVAQETMRKIGASAADIAAIGIANQRETTLVWEKSTGKPVYNAIVWQSRLTVPICDALKAKGFDKEIRERTGLVTDAYFSGTKVKWILDNVPGVREKAERGEALFGNVDTFLMWRLSGGRLHVTEPSNASRTLLYNIYKQDWDDVILKELGVPRAMLPQVMPSSAVYGETNQEFLGGAIKLAGDAGDQQAATFGQACFEVGMAKNTYGTGSFMLMNTGNRAVPSKSGLLTTIGWRMDNETVYALEGSIFITGAAVQWLRDGLRAIQSSADVEQLADTVPDNGGVYLVPAFVGLGAPYWDPYARGTIVGLTRGSTLGHMARATLEAMCYQTRDVLEAMTADSGVSVKTLRVDGGAVVNNLLMQFQADILGVAVQRPKIAETTALGAAYLAGLATGFWGSPQEVAEQWAVDRTFEPQMSSERRDSLYAGWKRAVERSRNWEKA</sequence>
<dbReference type="EC" id="2.7.1.30" evidence="10"/>
<gene>
    <name evidence="10 14" type="primary">glpK</name>
    <name evidence="14" type="ORF">EPA93_17825</name>
</gene>
<feature type="binding site" evidence="10">
    <location>
        <position position="12"/>
    </location>
    <ligand>
        <name>ATP</name>
        <dbReference type="ChEBI" id="CHEBI:30616"/>
    </ligand>
</feature>
<keyword evidence="3 10" id="KW-0808">Transferase</keyword>
<evidence type="ECO:0000256" key="8">
    <source>
        <dbReference type="ARBA" id="ARBA00052101"/>
    </source>
</evidence>
<dbReference type="InterPro" id="IPR018483">
    <property type="entry name" value="Carb_kinase_FGGY_CS"/>
</dbReference>
<dbReference type="NCBIfam" id="NF000756">
    <property type="entry name" value="PRK00047.1"/>
    <property type="match status" value="1"/>
</dbReference>
<dbReference type="PROSITE" id="PS00445">
    <property type="entry name" value="FGGY_KINASES_2"/>
    <property type="match status" value="1"/>
</dbReference>
<feature type="binding site" evidence="10">
    <location>
        <position position="134"/>
    </location>
    <ligand>
        <name>sn-glycerol 3-phosphate</name>
        <dbReference type="ChEBI" id="CHEBI:57597"/>
    </ligand>
</feature>
<evidence type="ECO:0000256" key="7">
    <source>
        <dbReference type="ARBA" id="ARBA00022840"/>
    </source>
</evidence>
<dbReference type="CDD" id="cd07786">
    <property type="entry name" value="FGGY_EcGK_like"/>
    <property type="match status" value="1"/>
</dbReference>
<accession>A0A4V0YYX6</accession>
<dbReference type="Proteomes" id="UP000290365">
    <property type="component" value="Chromosome"/>
</dbReference>
<comment type="similarity">
    <text evidence="2 10 11">Belongs to the FGGY kinase family.</text>
</comment>
<feature type="binding site" evidence="10">
    <location>
        <position position="83"/>
    </location>
    <ligand>
        <name>sn-glycerol 3-phosphate</name>
        <dbReference type="ChEBI" id="CHEBI:57597"/>
    </ligand>
</feature>
<keyword evidence="15" id="KW-1185">Reference proteome</keyword>
<feature type="binding site" evidence="10">
    <location>
        <position position="13"/>
    </location>
    <ligand>
        <name>ATP</name>
        <dbReference type="ChEBI" id="CHEBI:30616"/>
    </ligand>
</feature>
<comment type="pathway">
    <text evidence="1 10">Polyol metabolism; glycerol degradation via glycerol kinase pathway; sn-glycerol 3-phosphate from glycerol: step 1/1.</text>
</comment>
<dbReference type="FunFam" id="3.30.420.40:FF:000008">
    <property type="entry name" value="Glycerol kinase"/>
    <property type="match status" value="1"/>
</dbReference>
<dbReference type="RefSeq" id="WP_129888804.1">
    <property type="nucleotide sequence ID" value="NZ_CP035758.1"/>
</dbReference>
<evidence type="ECO:0000259" key="12">
    <source>
        <dbReference type="Pfam" id="PF00370"/>
    </source>
</evidence>
<dbReference type="SUPFAM" id="SSF53067">
    <property type="entry name" value="Actin-like ATPase domain"/>
    <property type="match status" value="2"/>
</dbReference>
<name>A0A4V0YYX6_KTERU</name>
<dbReference type="NCBIfam" id="TIGR01311">
    <property type="entry name" value="glycerol_kin"/>
    <property type="match status" value="1"/>
</dbReference>
<feature type="binding site" evidence="10">
    <location>
        <position position="82"/>
    </location>
    <ligand>
        <name>glycerol</name>
        <dbReference type="ChEBI" id="CHEBI:17754"/>
    </ligand>
</feature>
<dbReference type="InterPro" id="IPR000577">
    <property type="entry name" value="Carb_kinase_FGGY"/>
</dbReference>
<dbReference type="GO" id="GO:0004370">
    <property type="term" value="F:glycerol kinase activity"/>
    <property type="evidence" value="ECO:0007669"/>
    <property type="project" value="UniProtKB-UniRule"/>
</dbReference>
<dbReference type="EMBL" id="CP035758">
    <property type="protein sequence ID" value="QBD77751.1"/>
    <property type="molecule type" value="Genomic_DNA"/>
</dbReference>
<dbReference type="InterPro" id="IPR005999">
    <property type="entry name" value="Glycerol_kin"/>
</dbReference>
<feature type="binding site" evidence="10">
    <location>
        <position position="243"/>
    </location>
    <ligand>
        <name>glycerol</name>
        <dbReference type="ChEBI" id="CHEBI:17754"/>
    </ligand>
</feature>
<organism evidence="14 15">
    <name type="scientific">Ktedonosporobacter rubrisoli</name>
    <dbReference type="NCBI Taxonomy" id="2509675"/>
    <lineage>
        <taxon>Bacteria</taxon>
        <taxon>Bacillati</taxon>
        <taxon>Chloroflexota</taxon>
        <taxon>Ktedonobacteria</taxon>
        <taxon>Ktedonobacterales</taxon>
        <taxon>Ktedonosporobacteraceae</taxon>
        <taxon>Ktedonosporobacter</taxon>
    </lineage>
</organism>
<dbReference type="HAMAP" id="MF_00186">
    <property type="entry name" value="Glycerol_kin"/>
    <property type="match status" value="1"/>
</dbReference>
<dbReference type="InterPro" id="IPR018485">
    <property type="entry name" value="FGGY_C"/>
</dbReference>
<feature type="binding site" evidence="10">
    <location>
        <position position="413"/>
    </location>
    <ligand>
        <name>ADP</name>
        <dbReference type="ChEBI" id="CHEBI:456216"/>
    </ligand>
</feature>
<dbReference type="OrthoDB" id="9805576at2"/>
<feature type="binding site" evidence="10">
    <location>
        <position position="409"/>
    </location>
    <ligand>
        <name>ATP</name>
        <dbReference type="ChEBI" id="CHEBI:30616"/>
    </ligand>
</feature>
<proteinExistence type="inferred from homology"/>
<comment type="activity regulation">
    <text evidence="10">Inhibited by fructose 1,6-bisphosphate (FBP).</text>
</comment>
<evidence type="ECO:0000256" key="6">
    <source>
        <dbReference type="ARBA" id="ARBA00022798"/>
    </source>
</evidence>
<dbReference type="GO" id="GO:0005524">
    <property type="term" value="F:ATP binding"/>
    <property type="evidence" value="ECO:0007669"/>
    <property type="project" value="UniProtKB-UniRule"/>
</dbReference>
<dbReference type="UniPathway" id="UPA00618">
    <property type="reaction ID" value="UER00672"/>
</dbReference>
<feature type="binding site" evidence="10">
    <location>
        <position position="243"/>
    </location>
    <ligand>
        <name>sn-glycerol 3-phosphate</name>
        <dbReference type="ChEBI" id="CHEBI:57597"/>
    </ligand>
</feature>
<protein>
    <recommendedName>
        <fullName evidence="10">Glycerol kinase</fullName>
        <ecNumber evidence="10">2.7.1.30</ecNumber>
    </recommendedName>
    <alternativeName>
        <fullName evidence="10">ATP:glycerol 3-phosphotransferase</fullName>
    </alternativeName>
    <alternativeName>
        <fullName evidence="10">Glycerokinase</fullName>
        <shortName evidence="10">GK</shortName>
    </alternativeName>
</protein>
<comment type="catalytic activity">
    <reaction evidence="8 10">
        <text>glycerol + ATP = sn-glycerol 3-phosphate + ADP + H(+)</text>
        <dbReference type="Rhea" id="RHEA:21644"/>
        <dbReference type="ChEBI" id="CHEBI:15378"/>
        <dbReference type="ChEBI" id="CHEBI:17754"/>
        <dbReference type="ChEBI" id="CHEBI:30616"/>
        <dbReference type="ChEBI" id="CHEBI:57597"/>
        <dbReference type="ChEBI" id="CHEBI:456216"/>
        <dbReference type="EC" id="2.7.1.30"/>
    </reaction>
</comment>
<feature type="binding site" evidence="10">
    <location>
        <position position="14"/>
    </location>
    <ligand>
        <name>ATP</name>
        <dbReference type="ChEBI" id="CHEBI:30616"/>
    </ligand>
</feature>
<feature type="binding site" evidence="10">
    <location>
        <position position="308"/>
    </location>
    <ligand>
        <name>ATP</name>
        <dbReference type="ChEBI" id="CHEBI:30616"/>
    </ligand>
</feature>
<evidence type="ECO:0000259" key="13">
    <source>
        <dbReference type="Pfam" id="PF02782"/>
    </source>
</evidence>
<feature type="binding site" evidence="10">
    <location>
        <position position="12"/>
    </location>
    <ligand>
        <name>ADP</name>
        <dbReference type="ChEBI" id="CHEBI:456216"/>
    </ligand>
</feature>
<dbReference type="PANTHER" id="PTHR10196:SF69">
    <property type="entry name" value="GLYCEROL KINASE"/>
    <property type="match status" value="1"/>
</dbReference>
<dbReference type="Pfam" id="PF00370">
    <property type="entry name" value="FGGY_N"/>
    <property type="match status" value="1"/>
</dbReference>
<feature type="binding site" evidence="10">
    <location>
        <position position="82"/>
    </location>
    <ligand>
        <name>sn-glycerol 3-phosphate</name>
        <dbReference type="ChEBI" id="CHEBI:57597"/>
    </ligand>
</feature>
<dbReference type="AlphaFoldDB" id="A0A4V0YYX6"/>
<dbReference type="GO" id="GO:0019563">
    <property type="term" value="P:glycerol catabolic process"/>
    <property type="evidence" value="ECO:0007669"/>
    <property type="project" value="UniProtKB-UniRule"/>
</dbReference>
<evidence type="ECO:0000256" key="9">
    <source>
        <dbReference type="ARBA" id="ARBA00054633"/>
    </source>
</evidence>
<comment type="function">
    <text evidence="9 10">Key enzyme in the regulation of glycerol uptake and metabolism. Catalyzes the phosphorylation of glycerol to yield sn-glycerol 3-phosphate.</text>
</comment>
<dbReference type="PROSITE" id="PS00933">
    <property type="entry name" value="FGGY_KINASES_1"/>
    <property type="match status" value="1"/>
</dbReference>
<evidence type="ECO:0000256" key="5">
    <source>
        <dbReference type="ARBA" id="ARBA00022777"/>
    </source>
</evidence>
<dbReference type="KEGG" id="kbs:EPA93_17825"/>
<keyword evidence="6 10" id="KW-0319">Glycerol metabolism</keyword>
<evidence type="ECO:0000256" key="2">
    <source>
        <dbReference type="ARBA" id="ARBA00009156"/>
    </source>
</evidence>
<feature type="binding site" evidence="10">
    <location>
        <position position="12"/>
    </location>
    <ligand>
        <name>sn-glycerol 3-phosphate</name>
        <dbReference type="ChEBI" id="CHEBI:57597"/>
    </ligand>
</feature>
<evidence type="ECO:0000256" key="4">
    <source>
        <dbReference type="ARBA" id="ARBA00022741"/>
    </source>
</evidence>
<dbReference type="GO" id="GO:0005829">
    <property type="term" value="C:cytosol"/>
    <property type="evidence" value="ECO:0007669"/>
    <property type="project" value="TreeGrafter"/>
</dbReference>